<protein>
    <submittedName>
        <fullName evidence="1">Membrane dipeptidase</fullName>
    </submittedName>
</protein>
<dbReference type="PROSITE" id="PS51365">
    <property type="entry name" value="RENAL_DIPEPTIDASE_2"/>
    <property type="match status" value="1"/>
</dbReference>
<dbReference type="PANTHER" id="PTHR10443">
    <property type="entry name" value="MICROSOMAL DIPEPTIDASE"/>
    <property type="match status" value="1"/>
</dbReference>
<dbReference type="SUPFAM" id="SSF51556">
    <property type="entry name" value="Metallo-dependent hydrolases"/>
    <property type="match status" value="1"/>
</dbReference>
<dbReference type="RefSeq" id="WP_133552965.1">
    <property type="nucleotide sequence ID" value="NZ_SNYF01000005.1"/>
</dbReference>
<dbReference type="InterPro" id="IPR008257">
    <property type="entry name" value="Pept_M19"/>
</dbReference>
<evidence type="ECO:0000313" key="1">
    <source>
        <dbReference type="EMBL" id="TDQ19027.1"/>
    </source>
</evidence>
<gene>
    <name evidence="1" type="ORF">DFQ04_0843</name>
</gene>
<proteinExistence type="predicted"/>
<dbReference type="OrthoDB" id="9804920at2"/>
<comment type="caution">
    <text evidence="1">The sequence shown here is derived from an EMBL/GenBank/DDBJ whole genome shotgun (WGS) entry which is preliminary data.</text>
</comment>
<dbReference type="Pfam" id="PF01244">
    <property type="entry name" value="Peptidase_M19"/>
    <property type="match status" value="1"/>
</dbReference>
<dbReference type="PANTHER" id="PTHR10443:SF12">
    <property type="entry name" value="DIPEPTIDASE"/>
    <property type="match status" value="1"/>
</dbReference>
<name>A0A4V3D2H9_9BACT</name>
<dbReference type="Proteomes" id="UP000294535">
    <property type="component" value="Unassembled WGS sequence"/>
</dbReference>
<dbReference type="GO" id="GO:0070573">
    <property type="term" value="F:metallodipeptidase activity"/>
    <property type="evidence" value="ECO:0007669"/>
    <property type="project" value="InterPro"/>
</dbReference>
<organism evidence="1 2">
    <name type="scientific">Algoriphagus boseongensis</name>
    <dbReference type="NCBI Taxonomy" id="1442587"/>
    <lineage>
        <taxon>Bacteria</taxon>
        <taxon>Pseudomonadati</taxon>
        <taxon>Bacteroidota</taxon>
        <taxon>Cytophagia</taxon>
        <taxon>Cytophagales</taxon>
        <taxon>Cyclobacteriaceae</taxon>
        <taxon>Algoriphagus</taxon>
    </lineage>
</organism>
<evidence type="ECO:0000313" key="2">
    <source>
        <dbReference type="Proteomes" id="UP000294535"/>
    </source>
</evidence>
<dbReference type="GO" id="GO:0006508">
    <property type="term" value="P:proteolysis"/>
    <property type="evidence" value="ECO:0007669"/>
    <property type="project" value="InterPro"/>
</dbReference>
<dbReference type="EMBL" id="SNYF01000005">
    <property type="protein sequence ID" value="TDQ19027.1"/>
    <property type="molecule type" value="Genomic_DNA"/>
</dbReference>
<dbReference type="Gene3D" id="3.20.20.140">
    <property type="entry name" value="Metal-dependent hydrolases"/>
    <property type="match status" value="1"/>
</dbReference>
<keyword evidence="2" id="KW-1185">Reference proteome</keyword>
<reference evidence="1 2" key="1">
    <citation type="submission" date="2019-03" db="EMBL/GenBank/DDBJ databases">
        <title>Genomic Encyclopedia of Type Strains, Phase III (KMG-III): the genomes of soil and plant-associated and newly described type strains.</title>
        <authorList>
            <person name="Whitman W."/>
        </authorList>
    </citation>
    <scope>NUCLEOTIDE SEQUENCE [LARGE SCALE GENOMIC DNA]</scope>
    <source>
        <strain evidence="1 2">CECT 8446</strain>
    </source>
</reference>
<dbReference type="InterPro" id="IPR032466">
    <property type="entry name" value="Metal_Hydrolase"/>
</dbReference>
<dbReference type="AlphaFoldDB" id="A0A4V3D2H9"/>
<accession>A0A4V3D2H9</accession>
<sequence length="355" mass="38994">MKDEKKELNEDRSIHDKMIVLDGCCPLLTWGIDPMSGRVDKATLGKGPALYIEGGVTAAGASVGGTRTPVELTRTSLKLHNQMIEDNGWIKVKSTADILRAKREKTFGIWYLFQGAFAAEDNLDLLEEFKENGVGQVAPTYNYRNRFASGQLDRSDAGLSMAGVDLIKKCNELGIIVDGVHNSDKDVLDMIEFSSSPVIISHSNAKAVYNHPRNVPDDVIKAIGQKGGVVGAVGWPTFVSDSQFPTFDQFFAHIEHIIEVAGIDHASIGMDYFYMIQGLMTDDEAQKLYDQIIASGAWTAKEYGHPPYAYPTGLKTPATFYNITNGLLSRGYSVEDTQKVMGGNLMRVMKEVWGA</sequence>